<evidence type="ECO:0000256" key="2">
    <source>
        <dbReference type="SAM" id="SignalP"/>
    </source>
</evidence>
<dbReference type="AlphaFoldDB" id="A0A7C8QL91"/>
<name>A0A7C8QL91_ORBOL</name>
<feature type="chain" id="PRO_5029017958" evidence="2">
    <location>
        <begin position="20"/>
        <end position="331"/>
    </location>
</feature>
<keyword evidence="2" id="KW-0732">Signal</keyword>
<proteinExistence type="predicted"/>
<feature type="transmembrane region" description="Helical" evidence="1">
    <location>
        <begin position="281"/>
        <end position="302"/>
    </location>
</feature>
<accession>A0A7C8QL91</accession>
<organism evidence="3 4">
    <name type="scientific">Orbilia oligospora</name>
    <name type="common">Nematode-trapping fungus</name>
    <name type="synonym">Arthrobotrys oligospora</name>
    <dbReference type="NCBI Taxonomy" id="2813651"/>
    <lineage>
        <taxon>Eukaryota</taxon>
        <taxon>Fungi</taxon>
        <taxon>Dikarya</taxon>
        <taxon>Ascomycota</taxon>
        <taxon>Pezizomycotina</taxon>
        <taxon>Orbiliomycetes</taxon>
        <taxon>Orbiliales</taxon>
        <taxon>Orbiliaceae</taxon>
        <taxon>Orbilia</taxon>
    </lineage>
</organism>
<evidence type="ECO:0000256" key="1">
    <source>
        <dbReference type="SAM" id="Phobius"/>
    </source>
</evidence>
<evidence type="ECO:0000313" key="4">
    <source>
        <dbReference type="Proteomes" id="UP000483672"/>
    </source>
</evidence>
<reference evidence="3 4" key="1">
    <citation type="submission" date="2019-06" db="EMBL/GenBank/DDBJ databases">
        <authorList>
            <person name="Palmer J.M."/>
        </authorList>
    </citation>
    <scope>NUCLEOTIDE SEQUENCE [LARGE SCALE GENOMIC DNA]</scope>
    <source>
        <strain evidence="3 4">TWF191</strain>
    </source>
</reference>
<evidence type="ECO:0000313" key="3">
    <source>
        <dbReference type="EMBL" id="KAF3216713.1"/>
    </source>
</evidence>
<dbReference type="EMBL" id="WIPF01000062">
    <property type="protein sequence ID" value="KAF3216713.1"/>
    <property type="molecule type" value="Genomic_DNA"/>
</dbReference>
<keyword evidence="1" id="KW-1133">Transmembrane helix</keyword>
<protein>
    <submittedName>
        <fullName evidence="3">Uncharacterized protein</fullName>
    </submittedName>
</protein>
<keyword evidence="1" id="KW-0812">Transmembrane</keyword>
<keyword evidence="1" id="KW-0472">Membrane</keyword>
<feature type="signal peptide" evidence="2">
    <location>
        <begin position="1"/>
        <end position="19"/>
    </location>
</feature>
<sequence length="331" mass="36060">MKFYGGLTTFIALIGLAHALPAADPVAIPADLAGLTTEDIIKLSEGYLPSNFNVRKRSGNRGCTANNVLRRLRDKRYSKSASAFCSKYIRSTITDTVLVPATITTEKTKTPPPTFVTVTDVSILTETDTSTSTFLVPTTEVPIPKIAKRSKIAYPPWLSTQYSPSRVSSACSCFIAAPCKPTRVTKTIVTGTVTAFSKTKTLPPVVSTITESVTTITTITSIVAKPKVINCKVTPACRSMSAPGIDLLTGYTILTRAIVDLDAQLYIYEPRLRTSVSKSGVFAWLGISMLLTMSGINLSAYYRWDLALRKERLLDFRKTGWLSYAGDETML</sequence>
<gene>
    <name evidence="3" type="ORF">TWF191_008956</name>
</gene>
<comment type="caution">
    <text evidence="3">The sequence shown here is derived from an EMBL/GenBank/DDBJ whole genome shotgun (WGS) entry which is preliminary data.</text>
</comment>
<dbReference type="Proteomes" id="UP000483672">
    <property type="component" value="Unassembled WGS sequence"/>
</dbReference>